<evidence type="ECO:0000313" key="2">
    <source>
        <dbReference type="EMBL" id="MBR8463357.1"/>
    </source>
</evidence>
<keyword evidence="2" id="KW-0418">Kinase</keyword>
<keyword evidence="1" id="KW-0732">Signal</keyword>
<comment type="caution">
    <text evidence="2">The sequence shown here is derived from an EMBL/GenBank/DDBJ whole genome shotgun (WGS) entry which is preliminary data.</text>
</comment>
<protein>
    <submittedName>
        <fullName evidence="2">Histidine kinase</fullName>
    </submittedName>
</protein>
<feature type="signal peptide" evidence="1">
    <location>
        <begin position="1"/>
        <end position="17"/>
    </location>
</feature>
<dbReference type="SUPFAM" id="SSF52833">
    <property type="entry name" value="Thioredoxin-like"/>
    <property type="match status" value="1"/>
</dbReference>
<dbReference type="GO" id="GO:0016301">
    <property type="term" value="F:kinase activity"/>
    <property type="evidence" value="ECO:0007669"/>
    <property type="project" value="UniProtKB-KW"/>
</dbReference>
<dbReference type="EMBL" id="JAGSSW010000002">
    <property type="protein sequence ID" value="MBR8463357.1"/>
    <property type="molecule type" value="Genomic_DNA"/>
</dbReference>
<dbReference type="RefSeq" id="WP_212141552.1">
    <property type="nucleotide sequence ID" value="NZ_JAGSSW010000002.1"/>
</dbReference>
<accession>A0ABS5HIK1</accession>
<organism evidence="2 3">
    <name type="scientific">Campylobacter anatolicus</name>
    <dbReference type="NCBI Taxonomy" id="2829105"/>
    <lineage>
        <taxon>Bacteria</taxon>
        <taxon>Pseudomonadati</taxon>
        <taxon>Campylobacterota</taxon>
        <taxon>Epsilonproteobacteria</taxon>
        <taxon>Campylobacterales</taxon>
        <taxon>Campylobacteraceae</taxon>
        <taxon>Campylobacter</taxon>
    </lineage>
</organism>
<proteinExistence type="predicted"/>
<feature type="chain" id="PRO_5045443671" evidence="1">
    <location>
        <begin position="18"/>
        <end position="240"/>
    </location>
</feature>
<dbReference type="Proteomes" id="UP000682951">
    <property type="component" value="Unassembled WGS sequence"/>
</dbReference>
<dbReference type="Gene3D" id="3.40.30.10">
    <property type="entry name" value="Glutaredoxin"/>
    <property type="match status" value="1"/>
</dbReference>
<evidence type="ECO:0000313" key="3">
    <source>
        <dbReference type="Proteomes" id="UP000682951"/>
    </source>
</evidence>
<keyword evidence="3" id="KW-1185">Reference proteome</keyword>
<dbReference type="InterPro" id="IPR036249">
    <property type="entry name" value="Thioredoxin-like_sf"/>
</dbReference>
<gene>
    <name evidence="2" type="ORF">KDD93_02070</name>
</gene>
<name>A0ABS5HIK1_9BACT</name>
<reference evidence="2 3" key="1">
    <citation type="submission" date="2021-04" db="EMBL/GenBank/DDBJ databases">
        <title>Molecular and phenotypic characterization and identification of bacterial isolates recovered from the Anatolian ground squirrels (Spermophilus xanthoprymnus) and which have the potential to form a new species in the Campylobacter genus.</title>
        <authorList>
            <person name="Aydin F."/>
            <person name="Abay S."/>
            <person name="Kayman T."/>
            <person name="Karakaya E."/>
            <person name="Mustak H.K."/>
            <person name="Mustak I.B."/>
            <person name="Bilgin N."/>
            <person name="Duzler A."/>
            <person name="Sahin O."/>
            <person name="Guran O."/>
            <person name="Saticioglu I.B."/>
        </authorList>
    </citation>
    <scope>NUCLEOTIDE SEQUENCE [LARGE SCALE GENOMIC DNA]</scope>
    <source>
        <strain evidence="3">faydin-G24</strain>
    </source>
</reference>
<keyword evidence="2" id="KW-0808">Transferase</keyword>
<sequence length="240" mass="27012">MKKIILSSLVVASSLMAATNEQIVEFYKNNIVPQNINVEVASREKVVGYPEFEAVIIKLSDGTIKEDEIIFTKGDLLLPDIYDLKTSKSYKGEFKEKMLVGKLGSVYKNENKANIITLGNDPKKPTKVMFSDPECPYCRMELKSVEKALESENLKIILTPVHDRSSLEKAYLIYKEIATAKSDSDKVKILRKYYADKFEVPAGSVTDNQVAQIDELRKKYFAAGLRSVPFGIDEAILTKK</sequence>
<evidence type="ECO:0000256" key="1">
    <source>
        <dbReference type="SAM" id="SignalP"/>
    </source>
</evidence>